<protein>
    <recommendedName>
        <fullName evidence="1">DUF1835 domain-containing protein</fullName>
    </recommendedName>
</protein>
<accession>A0ABQ1VA37</accession>
<dbReference type="RefSeq" id="WP_137404104.1">
    <property type="nucleotide sequence ID" value="NZ_BMIU01000028.1"/>
</dbReference>
<name>A0ABQ1VA37_9BACT</name>
<evidence type="ECO:0000313" key="2">
    <source>
        <dbReference type="EMBL" id="GGF48051.1"/>
    </source>
</evidence>
<comment type="caution">
    <text evidence="2">The sequence shown here is derived from an EMBL/GenBank/DDBJ whole genome shotgun (WGS) entry which is preliminary data.</text>
</comment>
<dbReference type="EMBL" id="BMIU01000028">
    <property type="protein sequence ID" value="GGF48051.1"/>
    <property type="molecule type" value="Genomic_DNA"/>
</dbReference>
<sequence length="245" mass="28417">MSPYHILNGDALKDRFPKEITGEVIVMRECLVDGEVKSENLKDFFAKRAAFIANAYGDFSEEDYFSQTVLELEKITKIVPGSSIYLWFEDDLFCQVNFWFVVNLLHSNHKEPCKVYLVRPKTSLLLGFAGLDQKGLQKAFEDRVEITQVAKIAQLWDRYQANDGDLLWQGARELEEFFPFMLTAVEAHLARIPRGDYLGRPKEALLEIMKELGTKEFVPVFKEFHKRESIYGFGDLQVKRLFDEI</sequence>
<dbReference type="InterPro" id="IPR014973">
    <property type="entry name" value="DUF1835"/>
</dbReference>
<gene>
    <name evidence="2" type="ORF">GCM10011339_40770</name>
</gene>
<organism evidence="2 3">
    <name type="scientific">Echinicola rosea</name>
    <dbReference type="NCBI Taxonomy" id="1807691"/>
    <lineage>
        <taxon>Bacteria</taxon>
        <taxon>Pseudomonadati</taxon>
        <taxon>Bacteroidota</taxon>
        <taxon>Cytophagia</taxon>
        <taxon>Cytophagales</taxon>
        <taxon>Cyclobacteriaceae</taxon>
        <taxon>Echinicola</taxon>
    </lineage>
</organism>
<reference evidence="3" key="1">
    <citation type="journal article" date="2019" name="Int. J. Syst. Evol. Microbiol.">
        <title>The Global Catalogue of Microorganisms (GCM) 10K type strain sequencing project: providing services to taxonomists for standard genome sequencing and annotation.</title>
        <authorList>
            <consortium name="The Broad Institute Genomics Platform"/>
            <consortium name="The Broad Institute Genome Sequencing Center for Infectious Disease"/>
            <person name="Wu L."/>
            <person name="Ma J."/>
        </authorList>
    </citation>
    <scope>NUCLEOTIDE SEQUENCE [LARGE SCALE GENOMIC DNA]</scope>
    <source>
        <strain evidence="3">CGMCC 1.15407</strain>
    </source>
</reference>
<evidence type="ECO:0000313" key="3">
    <source>
        <dbReference type="Proteomes" id="UP000647339"/>
    </source>
</evidence>
<feature type="domain" description="DUF1835" evidence="1">
    <location>
        <begin position="11"/>
        <end position="109"/>
    </location>
</feature>
<dbReference type="Proteomes" id="UP000647339">
    <property type="component" value="Unassembled WGS sequence"/>
</dbReference>
<dbReference type="Pfam" id="PF08874">
    <property type="entry name" value="DUF1835"/>
    <property type="match status" value="1"/>
</dbReference>
<proteinExistence type="predicted"/>
<keyword evidence="3" id="KW-1185">Reference proteome</keyword>
<evidence type="ECO:0000259" key="1">
    <source>
        <dbReference type="Pfam" id="PF08874"/>
    </source>
</evidence>